<evidence type="ECO:0000313" key="2">
    <source>
        <dbReference type="EMBL" id="ESU36629.1"/>
    </source>
</evidence>
<sequence>VDAGGQLPCVVSGEKYGPLLMDCGALLQAVHHPGRGRVDAHPVQCVWLSDVWAPSICTVQHTWGNDSVCRGVGPGSSTAGTLRHQSGRPRSGTNGGRRRWASKLNPGLSDARTQSEYTLMERPRSAPGSGYITEEDSLVISSKANPRFWTGQEGAGPPARSLGHTQIAPAE</sequence>
<dbReference type="Proteomes" id="UP000018320">
    <property type="component" value="Unassembled WGS sequence"/>
</dbReference>
<dbReference type="EMBL" id="AHGT01000043">
    <property type="protein sequence ID" value="ESU36629.1"/>
    <property type="molecule type" value="Genomic_DNA"/>
</dbReference>
<proteinExistence type="predicted"/>
<organism evidence="2 3">
    <name type="scientific">Giardia intestinalis</name>
    <name type="common">Giardia lamblia</name>
    <dbReference type="NCBI Taxonomy" id="5741"/>
    <lineage>
        <taxon>Eukaryota</taxon>
        <taxon>Metamonada</taxon>
        <taxon>Diplomonadida</taxon>
        <taxon>Hexamitidae</taxon>
        <taxon>Giardiinae</taxon>
        <taxon>Giardia</taxon>
    </lineage>
</organism>
<gene>
    <name evidence="2" type="ORF">DHA2_153417</name>
</gene>
<feature type="region of interest" description="Disordered" evidence="1">
    <location>
        <begin position="146"/>
        <end position="171"/>
    </location>
</feature>
<name>V6TCX4_GIAIN</name>
<protein>
    <submittedName>
        <fullName evidence="2">Uncharacterized protein</fullName>
    </submittedName>
</protein>
<evidence type="ECO:0000256" key="1">
    <source>
        <dbReference type="SAM" id="MobiDB-lite"/>
    </source>
</evidence>
<accession>V6TCX4</accession>
<feature type="compositionally biased region" description="Polar residues" evidence="1">
    <location>
        <begin position="75"/>
        <end position="84"/>
    </location>
</feature>
<reference evidence="3" key="1">
    <citation type="submission" date="2012-02" db="EMBL/GenBank/DDBJ databases">
        <title>Genome sequencing of Giardia lamblia Genotypes A2 and B isolates (DH and GS) and comparative analysis with the genomes of Genotypes A1 and E (WB and Pig).</title>
        <authorList>
            <person name="Adam R."/>
            <person name="Dahlstrom E."/>
            <person name="Martens C."/>
            <person name="Bruno D."/>
            <person name="Barbian K."/>
            <person name="Porcella S.F."/>
            <person name="Nash T."/>
        </authorList>
    </citation>
    <scope>NUCLEOTIDE SEQUENCE</scope>
    <source>
        <strain evidence="3">DH</strain>
    </source>
</reference>
<reference evidence="2 3" key="2">
    <citation type="journal article" date="2013" name="Genome Biol. Evol.">
        <title>Genome sequencing of Giardia lamblia genotypes A2 and B isolates (DH and GS) and comparative analysis with the genomes of genotypes A1 and E (WB and Pig).</title>
        <authorList>
            <person name="Adam R.D."/>
            <person name="Dahlstrom E.W."/>
            <person name="Martens C.A."/>
            <person name="Bruno D.P."/>
            <person name="Barbian K.D."/>
            <person name="Ricklefs S.M."/>
            <person name="Hernandez M.M."/>
            <person name="Narla N.P."/>
            <person name="Patel R.B."/>
            <person name="Porcella S.F."/>
            <person name="Nash T.E."/>
        </authorList>
    </citation>
    <scope>NUCLEOTIDE SEQUENCE [LARGE SCALE GENOMIC DNA]</scope>
    <source>
        <strain evidence="2 3">DH</strain>
    </source>
</reference>
<comment type="caution">
    <text evidence="2">The sequence shown here is derived from an EMBL/GenBank/DDBJ whole genome shotgun (WGS) entry which is preliminary data.</text>
</comment>
<feature type="non-terminal residue" evidence="2">
    <location>
        <position position="1"/>
    </location>
</feature>
<dbReference type="VEuPathDB" id="GiardiaDB:DHA2_153417"/>
<feature type="region of interest" description="Disordered" evidence="1">
    <location>
        <begin position="74"/>
        <end position="115"/>
    </location>
</feature>
<dbReference type="AlphaFoldDB" id="V6TCX4"/>
<evidence type="ECO:0000313" key="3">
    <source>
        <dbReference type="Proteomes" id="UP000018320"/>
    </source>
</evidence>